<reference evidence="2 3" key="1">
    <citation type="submission" date="2024-03" db="EMBL/GenBank/DDBJ databases">
        <title>The Acrasis kona genome and developmental transcriptomes reveal deep origins of eukaryotic multicellular pathways.</title>
        <authorList>
            <person name="Sheikh S."/>
            <person name="Fu C.-J."/>
            <person name="Brown M.W."/>
            <person name="Baldauf S.L."/>
        </authorList>
    </citation>
    <scope>NUCLEOTIDE SEQUENCE [LARGE SCALE GENOMIC DNA]</scope>
    <source>
        <strain evidence="2 3">ATCC MYA-3509</strain>
    </source>
</reference>
<protein>
    <submittedName>
        <fullName evidence="2">Melamine deaminase</fullName>
    </submittedName>
</protein>
<evidence type="ECO:0000256" key="1">
    <source>
        <dbReference type="SAM" id="Phobius"/>
    </source>
</evidence>
<gene>
    <name evidence="2" type="ORF">AKO1_013607</name>
</gene>
<feature type="transmembrane region" description="Helical" evidence="1">
    <location>
        <begin position="396"/>
        <end position="416"/>
    </location>
</feature>
<evidence type="ECO:0000313" key="2">
    <source>
        <dbReference type="EMBL" id="KAL0480943.1"/>
    </source>
</evidence>
<dbReference type="SUPFAM" id="SSF50494">
    <property type="entry name" value="Trypsin-like serine proteases"/>
    <property type="match status" value="1"/>
</dbReference>
<keyword evidence="1" id="KW-0812">Transmembrane</keyword>
<keyword evidence="1" id="KW-1133">Transmembrane helix</keyword>
<keyword evidence="3" id="KW-1185">Reference proteome</keyword>
<sequence length="419" mass="47574">MISRRLSLGWHQYFVMIDIDIYKKTHSDNVAMMCGGEGFCRHALTIPYRGPEKEFCKDYVDHPLKTAAKEYRNAVTSSMMDSVFQLMKTKGKLRSFATGIGLAKGIIITPSHHVKDIKDKYYLRGWGEVPGQIDDIPFPELNPNLTVNALDKNKNSARRKVINIRPKFPENPRYEFSDINPSVNTNLSTQFDIAWLEFEPEENGLYYPILDQYMVPSDIQVQKGDLLMLVGYPVRVSNKIVNDRYQGFGVAPHRSELGKIFRFGAKNISFGYATKCNNNIITGHLDSHPGMSGGLTLLLKEGHAHFVGMYCGAPKNGLMTEELGCTIMSVHHPAFCAVYATAVLPKIERGSRWMKRARPYLYAHMDFLVEIANEELLEKIKPVRETETDRHQETGFMPLSLVKYALLAVVVVFGIMRRE</sequence>
<proteinExistence type="predicted"/>
<dbReference type="Proteomes" id="UP001431209">
    <property type="component" value="Unassembled WGS sequence"/>
</dbReference>
<evidence type="ECO:0000313" key="3">
    <source>
        <dbReference type="Proteomes" id="UP001431209"/>
    </source>
</evidence>
<accession>A0AAW2YVD0</accession>
<comment type="caution">
    <text evidence="2">The sequence shown here is derived from an EMBL/GenBank/DDBJ whole genome shotgun (WGS) entry which is preliminary data.</text>
</comment>
<dbReference type="InterPro" id="IPR009003">
    <property type="entry name" value="Peptidase_S1_PA"/>
</dbReference>
<name>A0AAW2YVD0_9EUKA</name>
<keyword evidence="1" id="KW-0472">Membrane</keyword>
<dbReference type="AlphaFoldDB" id="A0AAW2YVD0"/>
<dbReference type="EMBL" id="JAOPGA020000708">
    <property type="protein sequence ID" value="KAL0480943.1"/>
    <property type="molecule type" value="Genomic_DNA"/>
</dbReference>
<organism evidence="2 3">
    <name type="scientific">Acrasis kona</name>
    <dbReference type="NCBI Taxonomy" id="1008807"/>
    <lineage>
        <taxon>Eukaryota</taxon>
        <taxon>Discoba</taxon>
        <taxon>Heterolobosea</taxon>
        <taxon>Tetramitia</taxon>
        <taxon>Eutetramitia</taxon>
        <taxon>Acrasidae</taxon>
        <taxon>Acrasis</taxon>
    </lineage>
</organism>